<comment type="caution">
    <text evidence="1">The sequence shown here is derived from an EMBL/GenBank/DDBJ whole genome shotgun (WGS) entry which is preliminary data.</text>
</comment>
<dbReference type="Proteomes" id="UP000190776">
    <property type="component" value="Unassembled WGS sequence"/>
</dbReference>
<dbReference type="PANTHER" id="PTHR12732:SF8">
    <property type="entry name" value="NUCLEAR MRNA EXPORT PROTEIN THP1"/>
    <property type="match status" value="1"/>
</dbReference>
<dbReference type="PANTHER" id="PTHR12732">
    <property type="entry name" value="UNCHARACTERIZED PROTEASOME COMPONENT REGION PCI-CONTAINING"/>
    <property type="match status" value="1"/>
</dbReference>
<dbReference type="GO" id="GO:0003723">
    <property type="term" value="F:RNA binding"/>
    <property type="evidence" value="ECO:0007669"/>
    <property type="project" value="InterPro"/>
</dbReference>
<reference evidence="1 2" key="1">
    <citation type="submission" date="2017-01" db="EMBL/GenBank/DDBJ databases">
        <title>Draft genome sequence of Diplodia seriata F98.1, a fungal species involved in grapevine trunk diseases.</title>
        <authorList>
            <person name="Robert-Siegwald G."/>
            <person name="Vallet J."/>
            <person name="Abou-Mansour E."/>
            <person name="Xu J."/>
            <person name="Rey P."/>
            <person name="Bertsch C."/>
            <person name="Rego C."/>
            <person name="Larignon P."/>
            <person name="Fontaine F."/>
            <person name="Lebrun M.-H."/>
        </authorList>
    </citation>
    <scope>NUCLEOTIDE SEQUENCE [LARGE SCALE GENOMIC DNA]</scope>
    <source>
        <strain evidence="1 2">F98.1</strain>
    </source>
</reference>
<dbReference type="STRING" id="420778.A0A1S8BC48"/>
<dbReference type="InterPro" id="IPR045114">
    <property type="entry name" value="Csn12-like"/>
</dbReference>
<dbReference type="AlphaFoldDB" id="A0A1S8BC48"/>
<proteinExistence type="predicted"/>
<evidence type="ECO:0000313" key="2">
    <source>
        <dbReference type="Proteomes" id="UP000190776"/>
    </source>
</evidence>
<dbReference type="SMART" id="SM00753">
    <property type="entry name" value="PAM"/>
    <property type="match status" value="1"/>
</dbReference>
<dbReference type="OrthoDB" id="5404651at2759"/>
<evidence type="ECO:0000313" key="1">
    <source>
        <dbReference type="EMBL" id="OMP85035.1"/>
    </source>
</evidence>
<name>A0A1S8BC48_9PEZI</name>
<gene>
    <name evidence="1" type="ORF">BK809_0000787</name>
</gene>
<protein>
    <submittedName>
        <fullName evidence="1">PCI domain-containing protein</fullName>
    </submittedName>
</protein>
<organism evidence="1 2">
    <name type="scientific">Diplodia seriata</name>
    <dbReference type="NCBI Taxonomy" id="420778"/>
    <lineage>
        <taxon>Eukaryota</taxon>
        <taxon>Fungi</taxon>
        <taxon>Dikarya</taxon>
        <taxon>Ascomycota</taxon>
        <taxon>Pezizomycotina</taxon>
        <taxon>Dothideomycetes</taxon>
        <taxon>Dothideomycetes incertae sedis</taxon>
        <taxon>Botryosphaeriales</taxon>
        <taxon>Botryosphaeriaceae</taxon>
        <taxon>Diplodia</taxon>
    </lineage>
</organism>
<dbReference type="EMBL" id="MSZU01000086">
    <property type="protein sequence ID" value="OMP85035.1"/>
    <property type="molecule type" value="Genomic_DNA"/>
</dbReference>
<dbReference type="GO" id="GO:0003690">
    <property type="term" value="F:double-stranded DNA binding"/>
    <property type="evidence" value="ECO:0007669"/>
    <property type="project" value="InterPro"/>
</dbReference>
<sequence>MIKMDCGRGAAGATGGWPMIDGPATPERARVRFAANREPPLRHAGTTTNPQFEAFLHDADGDPVEGFLSLFAQNPHLTLGRDRLRSVFTSVWEATAPDHPYDWTLPARLRDDFFKSVLFLETGQDLDPTCISMAITPTVDQFLAEIAAILQAKNGAKLQDYLVFEPTGGSYPPLYTQMILEIRGAFPKGTDDALEEKCNRALPGLQELDDGSSWSAFVRFIAQYFAFLRDLDVENLSTKQLEAYNLLAELAAKCNSALAHPSMGIVILPTVIACARMLASLAIILDKRPDLIVDVQPQGGDDGGEKQTLGEKAVEIIRNAFVTCLNDRTGNLSGVRDGRPDGKRVGIYKLANLCLKILFQGSKSRSADTIFTNIDNASPPLAIFPWPERVTYLYYLGRFHFSNNHFYRAQLALQSAYDQCNQERLNQRRLILIYLVASNVILGRFPSQHLFQQPEAVGLRERFGPICRAIVKGDLARFRTLLDVEKGEHIEWFLFHRILFQLRNRCEVLVWRSLVRRTFLINGDQGDPTSRKAPTLALQDIVVLAQFLEKKALSPEAAMYRGPAQRHPNWAFFTMEPSKNQLYMDPDFEGADEVGPEFVAPDMDEIESIVAGLIDQGLLGGFISHRQLRFAITGAKRKGALAAGFPKPWQVIKAKFSNEVPGWKADAPTARAGGAFSAGRVINLSGARPVGAAGA</sequence>
<accession>A0A1S8BC48</accession>